<evidence type="ECO:0000256" key="7">
    <source>
        <dbReference type="ARBA" id="ARBA00023136"/>
    </source>
</evidence>
<keyword evidence="12" id="KW-1185">Reference proteome</keyword>
<comment type="caution">
    <text evidence="11">The sequence shown here is derived from an EMBL/GenBank/DDBJ whole genome shotgun (WGS) entry which is preliminary data.</text>
</comment>
<dbReference type="OrthoDB" id="3698285at2"/>
<feature type="transmembrane region" description="Helical" evidence="9">
    <location>
        <begin position="70"/>
        <end position="90"/>
    </location>
</feature>
<feature type="domain" description="Pycsar effector protein" evidence="10">
    <location>
        <begin position="25"/>
        <end position="164"/>
    </location>
</feature>
<keyword evidence="7 9" id="KW-0472">Membrane</keyword>
<name>A0A2N3XV95_SACSN</name>
<accession>A0A2N3XV95</accession>
<evidence type="ECO:0000256" key="5">
    <source>
        <dbReference type="ARBA" id="ARBA00022989"/>
    </source>
</evidence>
<dbReference type="RefSeq" id="WP_010693833.1">
    <property type="nucleotide sequence ID" value="NZ_CP061007.1"/>
</dbReference>
<dbReference type="AlphaFoldDB" id="A0A2N3XV95"/>
<sequence>MTETRSDEIATDSEESDPETLQDLLKDELSRGDAALGRTETKTGILLAVFSPILTIGVAVLPRAGASLPAILLFWSALTLLAVALLLLLWNVRPRLRGSGFIAVESMTDAELAQYLNSAANDPLRWRREQLLVIARLGAKKFRILRAATTLVMTALLLAIAAAIVSTVAT</sequence>
<keyword evidence="2" id="KW-1003">Cell membrane</keyword>
<evidence type="ECO:0000256" key="2">
    <source>
        <dbReference type="ARBA" id="ARBA00022475"/>
    </source>
</evidence>
<evidence type="ECO:0000313" key="12">
    <source>
        <dbReference type="Proteomes" id="UP000233786"/>
    </source>
</evidence>
<dbReference type="STRING" id="994479.GCA_000194155_01843"/>
<feature type="transmembrane region" description="Helical" evidence="9">
    <location>
        <begin position="144"/>
        <end position="169"/>
    </location>
</feature>
<feature type="transmembrane region" description="Helical" evidence="9">
    <location>
        <begin position="45"/>
        <end position="64"/>
    </location>
</feature>
<gene>
    <name evidence="11" type="ORF">A8926_2233</name>
</gene>
<dbReference type="InterPro" id="IPR043760">
    <property type="entry name" value="PycTM_dom"/>
</dbReference>
<keyword evidence="6" id="KW-0051">Antiviral defense</keyword>
<feature type="region of interest" description="Disordered" evidence="8">
    <location>
        <begin position="1"/>
        <end position="20"/>
    </location>
</feature>
<dbReference type="GO" id="GO:0005886">
    <property type="term" value="C:plasma membrane"/>
    <property type="evidence" value="ECO:0007669"/>
    <property type="project" value="UniProtKB-SubCell"/>
</dbReference>
<evidence type="ECO:0000256" key="3">
    <source>
        <dbReference type="ARBA" id="ARBA00022692"/>
    </source>
</evidence>
<evidence type="ECO:0000256" key="9">
    <source>
        <dbReference type="SAM" id="Phobius"/>
    </source>
</evidence>
<dbReference type="GO" id="GO:0051607">
    <property type="term" value="P:defense response to virus"/>
    <property type="evidence" value="ECO:0007669"/>
    <property type="project" value="UniProtKB-KW"/>
</dbReference>
<proteinExistence type="predicted"/>
<protein>
    <recommendedName>
        <fullName evidence="10">Pycsar effector protein domain-containing protein</fullName>
    </recommendedName>
</protein>
<comment type="subcellular location">
    <subcellularLocation>
        <location evidence="1">Cell membrane</location>
    </subcellularLocation>
</comment>
<evidence type="ECO:0000256" key="6">
    <source>
        <dbReference type="ARBA" id="ARBA00023118"/>
    </source>
</evidence>
<evidence type="ECO:0000256" key="4">
    <source>
        <dbReference type="ARBA" id="ARBA00022741"/>
    </source>
</evidence>
<dbReference type="Proteomes" id="UP000233786">
    <property type="component" value="Unassembled WGS sequence"/>
</dbReference>
<evidence type="ECO:0000256" key="8">
    <source>
        <dbReference type="SAM" id="MobiDB-lite"/>
    </source>
</evidence>
<keyword evidence="3 9" id="KW-0812">Transmembrane</keyword>
<dbReference type="EMBL" id="PJNB01000001">
    <property type="protein sequence ID" value="PKW14604.1"/>
    <property type="molecule type" value="Genomic_DNA"/>
</dbReference>
<evidence type="ECO:0000256" key="1">
    <source>
        <dbReference type="ARBA" id="ARBA00004236"/>
    </source>
</evidence>
<evidence type="ECO:0000313" key="11">
    <source>
        <dbReference type="EMBL" id="PKW14604.1"/>
    </source>
</evidence>
<reference evidence="11" key="1">
    <citation type="submission" date="2017-12" db="EMBL/GenBank/DDBJ databases">
        <title>Sequencing the genomes of 1000 Actinobacteria strains.</title>
        <authorList>
            <person name="Klenk H.-P."/>
        </authorList>
    </citation>
    <scope>NUCLEOTIDE SEQUENCE [LARGE SCALE GENOMIC DNA]</scope>
    <source>
        <strain evidence="11">DSM 44228</strain>
    </source>
</reference>
<evidence type="ECO:0000259" key="10">
    <source>
        <dbReference type="Pfam" id="PF18967"/>
    </source>
</evidence>
<organism evidence="11 12">
    <name type="scientific">Saccharopolyspora spinosa</name>
    <dbReference type="NCBI Taxonomy" id="60894"/>
    <lineage>
        <taxon>Bacteria</taxon>
        <taxon>Bacillati</taxon>
        <taxon>Actinomycetota</taxon>
        <taxon>Actinomycetes</taxon>
        <taxon>Pseudonocardiales</taxon>
        <taxon>Pseudonocardiaceae</taxon>
        <taxon>Saccharopolyspora</taxon>
    </lineage>
</organism>
<feature type="compositionally biased region" description="Acidic residues" evidence="8">
    <location>
        <begin position="9"/>
        <end position="20"/>
    </location>
</feature>
<dbReference type="GO" id="GO:0000166">
    <property type="term" value="F:nucleotide binding"/>
    <property type="evidence" value="ECO:0007669"/>
    <property type="project" value="UniProtKB-KW"/>
</dbReference>
<dbReference type="Pfam" id="PF18967">
    <property type="entry name" value="PycTM"/>
    <property type="match status" value="1"/>
</dbReference>
<keyword evidence="4" id="KW-0547">Nucleotide-binding</keyword>
<keyword evidence="5 9" id="KW-1133">Transmembrane helix</keyword>